<accession>A0ABW6BYC4</accession>
<evidence type="ECO:0000313" key="2">
    <source>
        <dbReference type="EMBL" id="MFD3002596.1"/>
    </source>
</evidence>
<proteinExistence type="predicted"/>
<organism evidence="2 3">
    <name type="scientific">Pontibacter toksunensis</name>
    <dbReference type="NCBI Taxonomy" id="1332631"/>
    <lineage>
        <taxon>Bacteria</taxon>
        <taxon>Pseudomonadati</taxon>
        <taxon>Bacteroidota</taxon>
        <taxon>Cytophagia</taxon>
        <taxon>Cytophagales</taxon>
        <taxon>Hymenobacteraceae</taxon>
        <taxon>Pontibacter</taxon>
    </lineage>
</organism>
<feature type="transmembrane region" description="Helical" evidence="1">
    <location>
        <begin position="21"/>
        <end position="40"/>
    </location>
</feature>
<protein>
    <submittedName>
        <fullName evidence="2">Uncharacterized protein</fullName>
    </submittedName>
</protein>
<keyword evidence="1" id="KW-0472">Membrane</keyword>
<keyword evidence="1" id="KW-1133">Transmembrane helix</keyword>
<name>A0ABW6BYC4_9BACT</name>
<dbReference type="EMBL" id="JBHUOX010000018">
    <property type="protein sequence ID" value="MFD3002596.1"/>
    <property type="molecule type" value="Genomic_DNA"/>
</dbReference>
<comment type="caution">
    <text evidence="2">The sequence shown here is derived from an EMBL/GenBank/DDBJ whole genome shotgun (WGS) entry which is preliminary data.</text>
</comment>
<dbReference type="RefSeq" id="WP_377488289.1">
    <property type="nucleotide sequence ID" value="NZ_JBHUOX010000018.1"/>
</dbReference>
<gene>
    <name evidence="2" type="ORF">ACFS7Z_19655</name>
</gene>
<feature type="transmembrane region" description="Helical" evidence="1">
    <location>
        <begin position="102"/>
        <end position="126"/>
    </location>
</feature>
<keyword evidence="3" id="KW-1185">Reference proteome</keyword>
<reference evidence="3" key="1">
    <citation type="journal article" date="2019" name="Int. J. Syst. Evol. Microbiol.">
        <title>The Global Catalogue of Microorganisms (GCM) 10K type strain sequencing project: providing services to taxonomists for standard genome sequencing and annotation.</title>
        <authorList>
            <consortium name="The Broad Institute Genomics Platform"/>
            <consortium name="The Broad Institute Genome Sequencing Center for Infectious Disease"/>
            <person name="Wu L."/>
            <person name="Ma J."/>
        </authorList>
    </citation>
    <scope>NUCLEOTIDE SEQUENCE [LARGE SCALE GENOMIC DNA]</scope>
    <source>
        <strain evidence="3">KCTC 23984</strain>
    </source>
</reference>
<dbReference type="Proteomes" id="UP001597641">
    <property type="component" value="Unassembled WGS sequence"/>
</dbReference>
<sequence length="140" mass="16401">MNFYFAKLFEEYKRKNDPAEFNITLYISVFYFFLLFGFYLPVSVVVKKLFLSGSFSYNQTVLITTTLSVFVIIVFIVYSKYIKKKYIFELVKKYRGRRMSRFILYILICLLPLFFLLAGATVTVLLSGGKILGSEFKGLF</sequence>
<keyword evidence="1" id="KW-0812">Transmembrane</keyword>
<evidence type="ECO:0000313" key="3">
    <source>
        <dbReference type="Proteomes" id="UP001597641"/>
    </source>
</evidence>
<feature type="transmembrane region" description="Helical" evidence="1">
    <location>
        <begin position="60"/>
        <end position="81"/>
    </location>
</feature>
<evidence type="ECO:0000256" key="1">
    <source>
        <dbReference type="SAM" id="Phobius"/>
    </source>
</evidence>